<organism evidence="2 3">
    <name type="scientific">Rubritalea spongiae</name>
    <dbReference type="NCBI Taxonomy" id="430797"/>
    <lineage>
        <taxon>Bacteria</taxon>
        <taxon>Pseudomonadati</taxon>
        <taxon>Verrucomicrobiota</taxon>
        <taxon>Verrucomicrobiia</taxon>
        <taxon>Verrucomicrobiales</taxon>
        <taxon>Rubritaleaceae</taxon>
        <taxon>Rubritalea</taxon>
    </lineage>
</organism>
<keyword evidence="3" id="KW-1185">Reference proteome</keyword>
<protein>
    <recommendedName>
        <fullName evidence="4">HEAT repeat domain-containing protein</fullName>
    </recommendedName>
</protein>
<dbReference type="RefSeq" id="WP_377094636.1">
    <property type="nucleotide sequence ID" value="NZ_JBHSJM010000001.1"/>
</dbReference>
<evidence type="ECO:0008006" key="4">
    <source>
        <dbReference type="Google" id="ProtNLM"/>
    </source>
</evidence>
<feature type="signal peptide" evidence="1">
    <location>
        <begin position="1"/>
        <end position="19"/>
    </location>
</feature>
<dbReference type="Proteomes" id="UP001597297">
    <property type="component" value="Unassembled WGS sequence"/>
</dbReference>
<comment type="caution">
    <text evidence="2">The sequence shown here is derived from an EMBL/GenBank/DDBJ whole genome shotgun (WGS) entry which is preliminary data.</text>
</comment>
<evidence type="ECO:0000313" key="2">
    <source>
        <dbReference type="EMBL" id="MFD2276684.1"/>
    </source>
</evidence>
<sequence length="169" mass="16964">MKNTIALLAALITSSTAFAADNSACPSVAETAKSEISKAPENVLKLVATLVAQNEACAGDIVKAAITSTNAKPELVGQIVEAATAAAPKMASQIASYAFAVAPDAKPAIVAALTKISAENGTAQANGTKVSPIEFPGGSIVGFQSLSGPQQNLFWPIPNTGDSAPVVTQ</sequence>
<evidence type="ECO:0000256" key="1">
    <source>
        <dbReference type="SAM" id="SignalP"/>
    </source>
</evidence>
<evidence type="ECO:0000313" key="3">
    <source>
        <dbReference type="Proteomes" id="UP001597297"/>
    </source>
</evidence>
<accession>A0ABW5E2N8</accession>
<proteinExistence type="predicted"/>
<name>A0ABW5E2N8_9BACT</name>
<dbReference type="EMBL" id="JBHUJC010000026">
    <property type="protein sequence ID" value="MFD2276684.1"/>
    <property type="molecule type" value="Genomic_DNA"/>
</dbReference>
<reference evidence="3" key="1">
    <citation type="journal article" date="2019" name="Int. J. Syst. Evol. Microbiol.">
        <title>The Global Catalogue of Microorganisms (GCM) 10K type strain sequencing project: providing services to taxonomists for standard genome sequencing and annotation.</title>
        <authorList>
            <consortium name="The Broad Institute Genomics Platform"/>
            <consortium name="The Broad Institute Genome Sequencing Center for Infectious Disease"/>
            <person name="Wu L."/>
            <person name="Ma J."/>
        </authorList>
    </citation>
    <scope>NUCLEOTIDE SEQUENCE [LARGE SCALE GENOMIC DNA]</scope>
    <source>
        <strain evidence="3">JCM 16545</strain>
    </source>
</reference>
<feature type="chain" id="PRO_5045419337" description="HEAT repeat domain-containing protein" evidence="1">
    <location>
        <begin position="20"/>
        <end position="169"/>
    </location>
</feature>
<gene>
    <name evidence="2" type="ORF">ACFSQZ_09415</name>
</gene>
<keyword evidence="1" id="KW-0732">Signal</keyword>